<dbReference type="AlphaFoldDB" id="A0AAV4QE39"/>
<evidence type="ECO:0000313" key="3">
    <source>
        <dbReference type="Proteomes" id="UP001054945"/>
    </source>
</evidence>
<dbReference type="InterPro" id="IPR027417">
    <property type="entry name" value="P-loop_NTPase"/>
</dbReference>
<proteinExistence type="predicted"/>
<evidence type="ECO:0000259" key="1">
    <source>
        <dbReference type="Pfam" id="PF13086"/>
    </source>
</evidence>
<dbReference type="PANTHER" id="PTHR10887:SF341">
    <property type="entry name" value="NFX1-TYPE ZINC FINGER-CONTAINING PROTEIN 1"/>
    <property type="match status" value="1"/>
</dbReference>
<dbReference type="InterPro" id="IPR041677">
    <property type="entry name" value="DNA2/NAM7_AAA_11"/>
</dbReference>
<comment type="caution">
    <text evidence="2">The sequence shown here is derived from an EMBL/GenBank/DDBJ whole genome shotgun (WGS) entry which is preliminary data.</text>
</comment>
<protein>
    <submittedName>
        <fullName evidence="2">NFX1-type zinc finger-containing protein 1</fullName>
    </submittedName>
</protein>
<dbReference type="Proteomes" id="UP001054945">
    <property type="component" value="Unassembled WGS sequence"/>
</dbReference>
<keyword evidence="3" id="KW-1185">Reference proteome</keyword>
<name>A0AAV4QE39_CAEEX</name>
<dbReference type="GO" id="GO:0031048">
    <property type="term" value="P:regulatory ncRNA-mediated heterochromatin formation"/>
    <property type="evidence" value="ECO:0007669"/>
    <property type="project" value="TreeGrafter"/>
</dbReference>
<dbReference type="InterPro" id="IPR045055">
    <property type="entry name" value="DNA2/NAM7-like"/>
</dbReference>
<dbReference type="EMBL" id="BPLR01005860">
    <property type="protein sequence ID" value="GIY05613.1"/>
    <property type="molecule type" value="Genomic_DNA"/>
</dbReference>
<gene>
    <name evidence="2" type="primary">Znfx1</name>
    <name evidence="2" type="ORF">CEXT_113061</name>
</gene>
<evidence type="ECO:0000313" key="2">
    <source>
        <dbReference type="EMBL" id="GIY05613.1"/>
    </source>
</evidence>
<organism evidence="2 3">
    <name type="scientific">Caerostris extrusa</name>
    <name type="common">Bark spider</name>
    <name type="synonym">Caerostris bankana</name>
    <dbReference type="NCBI Taxonomy" id="172846"/>
    <lineage>
        <taxon>Eukaryota</taxon>
        <taxon>Metazoa</taxon>
        <taxon>Ecdysozoa</taxon>
        <taxon>Arthropoda</taxon>
        <taxon>Chelicerata</taxon>
        <taxon>Arachnida</taxon>
        <taxon>Araneae</taxon>
        <taxon>Araneomorphae</taxon>
        <taxon>Entelegynae</taxon>
        <taxon>Araneoidea</taxon>
        <taxon>Araneidae</taxon>
        <taxon>Caerostris</taxon>
    </lineage>
</organism>
<dbReference type="PANTHER" id="PTHR10887">
    <property type="entry name" value="DNA2/NAM7 HELICASE FAMILY"/>
    <property type="match status" value="1"/>
</dbReference>
<dbReference type="GO" id="GO:0031380">
    <property type="term" value="C:nuclear RNA-directed RNA polymerase complex"/>
    <property type="evidence" value="ECO:0007669"/>
    <property type="project" value="TreeGrafter"/>
</dbReference>
<feature type="domain" description="DNA2/NAM7 helicase helicase" evidence="1">
    <location>
        <begin position="34"/>
        <end position="128"/>
    </location>
</feature>
<sequence>MHKREAKNIRDVWVLNYKQRWRLYKFWLESFIDKVNKYIPKLHQEIREGYRDLQNMRMVEDISVCRHALVVGMTITGAAKHRHIVQVLNPMIVIVEEAAEVLESHIVTSLAPGTEHLILIGDHQQLKPSPTVYELATKFGMNVSLFERMVENGLDCYKLEIQHRMRPEIASQLVPHIYTKLLNHESVKNMKI</sequence>
<accession>A0AAV4QE39</accession>
<dbReference type="Pfam" id="PF13086">
    <property type="entry name" value="AAA_11"/>
    <property type="match status" value="1"/>
</dbReference>
<reference evidence="2 3" key="1">
    <citation type="submission" date="2021-06" db="EMBL/GenBank/DDBJ databases">
        <title>Caerostris extrusa draft genome.</title>
        <authorList>
            <person name="Kono N."/>
            <person name="Arakawa K."/>
        </authorList>
    </citation>
    <scope>NUCLEOTIDE SEQUENCE [LARGE SCALE GENOMIC DNA]</scope>
</reference>
<dbReference type="GO" id="GO:0004386">
    <property type="term" value="F:helicase activity"/>
    <property type="evidence" value="ECO:0007669"/>
    <property type="project" value="InterPro"/>
</dbReference>
<dbReference type="Gene3D" id="3.40.50.300">
    <property type="entry name" value="P-loop containing nucleotide triphosphate hydrolases"/>
    <property type="match status" value="1"/>
</dbReference>
<dbReference type="SUPFAM" id="SSF52540">
    <property type="entry name" value="P-loop containing nucleoside triphosphate hydrolases"/>
    <property type="match status" value="1"/>
</dbReference>